<dbReference type="PANTHER" id="PTHR33048:SF42">
    <property type="entry name" value="INTEGRAL MEMBRANE PROTEIN"/>
    <property type="match status" value="1"/>
</dbReference>
<feature type="transmembrane region" description="Helical" evidence="7">
    <location>
        <begin position="259"/>
        <end position="281"/>
    </location>
</feature>
<keyword evidence="10" id="KW-1185">Reference proteome</keyword>
<sequence>MAGPHGLTRQSGPSAQDGNNNLGPYLNRVVWSLAALSGLFLGLRVYCKLLRRRQLWWDDHFLIASWVALVVSVAMQSAAVARGLGIRNLYTMGILDAESVTAVSLYSICAGFGSILATCWSKISFAISLLRISTGRMRWFIWFIILSVNLVFASNGAIQWAQCWPVQKRWYWDMEGSCFDSSIIQNYNTFVAAFSGLMDILLALLPWKIIWTVAINKREKLGALVAMSAGVIAGLMAFLKIKTLYVIGDDNATTVDLFIFGTAEPATAIMAASIPILRTLIRREPQPKPAQFIELADSRRKTTRPPALEPPSDGDGETQQSAEESWTKVSHLEQARVRGYGDRGV</sequence>
<gene>
    <name evidence="9" type="ORF">C8A01DRAFT_48028</name>
</gene>
<reference evidence="10" key="1">
    <citation type="journal article" date="2023" name="Mol. Phylogenet. Evol.">
        <title>Genome-scale phylogeny and comparative genomics of the fungal order Sordariales.</title>
        <authorList>
            <person name="Hensen N."/>
            <person name="Bonometti L."/>
            <person name="Westerberg I."/>
            <person name="Brannstrom I.O."/>
            <person name="Guillou S."/>
            <person name="Cros-Aarteil S."/>
            <person name="Calhoun S."/>
            <person name="Haridas S."/>
            <person name="Kuo A."/>
            <person name="Mondo S."/>
            <person name="Pangilinan J."/>
            <person name="Riley R."/>
            <person name="LaButti K."/>
            <person name="Andreopoulos B."/>
            <person name="Lipzen A."/>
            <person name="Chen C."/>
            <person name="Yan M."/>
            <person name="Daum C."/>
            <person name="Ng V."/>
            <person name="Clum A."/>
            <person name="Steindorff A."/>
            <person name="Ohm R.A."/>
            <person name="Martin F."/>
            <person name="Silar P."/>
            <person name="Natvig D.O."/>
            <person name="Lalanne C."/>
            <person name="Gautier V."/>
            <person name="Ament-Velasquez S.L."/>
            <person name="Kruys A."/>
            <person name="Hutchinson M.I."/>
            <person name="Powell A.J."/>
            <person name="Barry K."/>
            <person name="Miller A.N."/>
            <person name="Grigoriev I.V."/>
            <person name="Debuchy R."/>
            <person name="Gladieux P."/>
            <person name="Hiltunen Thoren M."/>
            <person name="Johannesson H."/>
        </authorList>
    </citation>
    <scope>NUCLEOTIDE SEQUENCE [LARGE SCALE GENOMIC DNA]</scope>
    <source>
        <strain evidence="10">CBS 284.82</strain>
    </source>
</reference>
<evidence type="ECO:0000256" key="6">
    <source>
        <dbReference type="SAM" id="MobiDB-lite"/>
    </source>
</evidence>
<comment type="similarity">
    <text evidence="5">Belongs to the SAT4 family.</text>
</comment>
<evidence type="ECO:0000256" key="5">
    <source>
        <dbReference type="ARBA" id="ARBA00038359"/>
    </source>
</evidence>
<evidence type="ECO:0000313" key="10">
    <source>
        <dbReference type="Proteomes" id="UP001303115"/>
    </source>
</evidence>
<keyword evidence="4 7" id="KW-0472">Membrane</keyword>
<feature type="region of interest" description="Disordered" evidence="6">
    <location>
        <begin position="294"/>
        <end position="345"/>
    </location>
</feature>
<protein>
    <recommendedName>
        <fullName evidence="8">Rhodopsin domain-containing protein</fullName>
    </recommendedName>
</protein>
<evidence type="ECO:0000256" key="7">
    <source>
        <dbReference type="SAM" id="Phobius"/>
    </source>
</evidence>
<evidence type="ECO:0000256" key="4">
    <source>
        <dbReference type="ARBA" id="ARBA00023136"/>
    </source>
</evidence>
<feature type="transmembrane region" description="Helical" evidence="7">
    <location>
        <begin position="29"/>
        <end position="49"/>
    </location>
</feature>
<evidence type="ECO:0000259" key="8">
    <source>
        <dbReference type="Pfam" id="PF20684"/>
    </source>
</evidence>
<dbReference type="AlphaFoldDB" id="A0AAN6PFK6"/>
<name>A0AAN6PFK6_9PEZI</name>
<feature type="transmembrane region" description="Helical" evidence="7">
    <location>
        <begin position="105"/>
        <end position="127"/>
    </location>
</feature>
<dbReference type="Pfam" id="PF20684">
    <property type="entry name" value="Fung_rhodopsin"/>
    <property type="match status" value="1"/>
</dbReference>
<evidence type="ECO:0000256" key="2">
    <source>
        <dbReference type="ARBA" id="ARBA00022692"/>
    </source>
</evidence>
<dbReference type="PANTHER" id="PTHR33048">
    <property type="entry name" value="PTH11-LIKE INTEGRAL MEMBRANE PROTEIN (AFU_ORTHOLOGUE AFUA_5G11245)"/>
    <property type="match status" value="1"/>
</dbReference>
<feature type="compositionally biased region" description="Basic and acidic residues" evidence="6">
    <location>
        <begin position="330"/>
        <end position="345"/>
    </location>
</feature>
<feature type="domain" description="Rhodopsin" evidence="8">
    <location>
        <begin position="43"/>
        <end position="283"/>
    </location>
</feature>
<accession>A0AAN6PFK6</accession>
<proteinExistence type="inferred from homology"/>
<dbReference type="InterPro" id="IPR052337">
    <property type="entry name" value="SAT4-like"/>
</dbReference>
<dbReference type="InterPro" id="IPR049326">
    <property type="entry name" value="Rhodopsin_dom_fungi"/>
</dbReference>
<organism evidence="9 10">
    <name type="scientific">Parachaetomium inaequale</name>
    <dbReference type="NCBI Taxonomy" id="2588326"/>
    <lineage>
        <taxon>Eukaryota</taxon>
        <taxon>Fungi</taxon>
        <taxon>Dikarya</taxon>
        <taxon>Ascomycota</taxon>
        <taxon>Pezizomycotina</taxon>
        <taxon>Sordariomycetes</taxon>
        <taxon>Sordariomycetidae</taxon>
        <taxon>Sordariales</taxon>
        <taxon>Chaetomiaceae</taxon>
        <taxon>Parachaetomium</taxon>
    </lineage>
</organism>
<feature type="compositionally biased region" description="Polar residues" evidence="6">
    <location>
        <begin position="317"/>
        <end position="328"/>
    </location>
</feature>
<feature type="transmembrane region" description="Helical" evidence="7">
    <location>
        <begin position="139"/>
        <end position="161"/>
    </location>
</feature>
<keyword evidence="2 7" id="KW-0812">Transmembrane</keyword>
<comment type="caution">
    <text evidence="9">The sequence shown here is derived from an EMBL/GenBank/DDBJ whole genome shotgun (WGS) entry which is preliminary data.</text>
</comment>
<dbReference type="GO" id="GO:0016020">
    <property type="term" value="C:membrane"/>
    <property type="evidence" value="ECO:0007669"/>
    <property type="project" value="UniProtKB-SubCell"/>
</dbReference>
<feature type="transmembrane region" description="Helical" evidence="7">
    <location>
        <begin position="190"/>
        <end position="209"/>
    </location>
</feature>
<dbReference type="EMBL" id="MU854432">
    <property type="protein sequence ID" value="KAK4038326.1"/>
    <property type="molecule type" value="Genomic_DNA"/>
</dbReference>
<feature type="transmembrane region" description="Helical" evidence="7">
    <location>
        <begin position="221"/>
        <end position="239"/>
    </location>
</feature>
<dbReference type="Proteomes" id="UP001303115">
    <property type="component" value="Unassembled WGS sequence"/>
</dbReference>
<evidence type="ECO:0000256" key="3">
    <source>
        <dbReference type="ARBA" id="ARBA00022989"/>
    </source>
</evidence>
<evidence type="ECO:0000256" key="1">
    <source>
        <dbReference type="ARBA" id="ARBA00004141"/>
    </source>
</evidence>
<comment type="subcellular location">
    <subcellularLocation>
        <location evidence="1">Membrane</location>
        <topology evidence="1">Multi-pass membrane protein</topology>
    </subcellularLocation>
</comment>
<evidence type="ECO:0000313" key="9">
    <source>
        <dbReference type="EMBL" id="KAK4038326.1"/>
    </source>
</evidence>
<keyword evidence="3 7" id="KW-1133">Transmembrane helix</keyword>
<feature type="transmembrane region" description="Helical" evidence="7">
    <location>
        <begin position="61"/>
        <end position="85"/>
    </location>
</feature>